<dbReference type="EMBL" id="JBHIRY010000001">
    <property type="protein sequence ID" value="MFB5759217.1"/>
    <property type="molecule type" value="Genomic_DNA"/>
</dbReference>
<proteinExistence type="inferred from homology"/>
<accession>A0ABV5BVE3</accession>
<comment type="similarity">
    <text evidence="2">Belongs to the FAD-binding monooxygenase family.</text>
</comment>
<dbReference type="RefSeq" id="WP_375518460.1">
    <property type="nucleotide sequence ID" value="NZ_JBHIRY010000001.1"/>
</dbReference>
<evidence type="ECO:0000256" key="2">
    <source>
        <dbReference type="ARBA" id="ARBA00010139"/>
    </source>
</evidence>
<organism evidence="8 9">
    <name type="scientific">Paenibacillus medicaginis</name>
    <dbReference type="NCBI Taxonomy" id="1470560"/>
    <lineage>
        <taxon>Bacteria</taxon>
        <taxon>Bacillati</taxon>
        <taxon>Bacillota</taxon>
        <taxon>Bacilli</taxon>
        <taxon>Bacillales</taxon>
        <taxon>Paenibacillaceae</taxon>
        <taxon>Paenibacillus</taxon>
    </lineage>
</organism>
<name>A0ABV5BVE3_9BACL</name>
<keyword evidence="4" id="KW-0274">FAD</keyword>
<dbReference type="PANTHER" id="PTHR43098">
    <property type="entry name" value="L-ORNITHINE N(5)-MONOOXYGENASE-RELATED"/>
    <property type="match status" value="1"/>
</dbReference>
<reference evidence="8 9" key="1">
    <citation type="submission" date="2024-09" db="EMBL/GenBank/DDBJ databases">
        <title>Paenibacillus zeirhizospherea sp. nov., isolated from surface of the maize (Zea mays) roots in a horticulture field, Hungary.</title>
        <authorList>
            <person name="Marton D."/>
            <person name="Farkas M."/>
            <person name="Bedics A."/>
            <person name="Toth E."/>
            <person name="Tancsics A."/>
            <person name="Boka K."/>
            <person name="Marati G."/>
            <person name="Kriszt B."/>
            <person name="Cserhati M."/>
        </authorList>
    </citation>
    <scope>NUCLEOTIDE SEQUENCE [LARGE SCALE GENOMIC DNA]</scope>
    <source>
        <strain evidence="8 9">JCM 18446</strain>
    </source>
</reference>
<dbReference type="PANTHER" id="PTHR43098:SF3">
    <property type="entry name" value="L-ORNITHINE N(5)-MONOOXYGENASE-RELATED"/>
    <property type="match status" value="1"/>
</dbReference>
<keyword evidence="3" id="KW-0285">Flavoprotein</keyword>
<gene>
    <name evidence="8" type="ORF">ACE5LO_02305</name>
</gene>
<evidence type="ECO:0000313" key="8">
    <source>
        <dbReference type="EMBL" id="MFB5759217.1"/>
    </source>
</evidence>
<dbReference type="Proteomes" id="UP001580430">
    <property type="component" value="Unassembled WGS sequence"/>
</dbReference>
<dbReference type="SUPFAM" id="SSF51905">
    <property type="entry name" value="FAD/NAD(P)-binding domain"/>
    <property type="match status" value="1"/>
</dbReference>
<comment type="cofactor">
    <cofactor evidence="1">
        <name>FAD</name>
        <dbReference type="ChEBI" id="CHEBI:57692"/>
    </cofactor>
</comment>
<evidence type="ECO:0000256" key="3">
    <source>
        <dbReference type="ARBA" id="ARBA00022630"/>
    </source>
</evidence>
<evidence type="ECO:0000256" key="5">
    <source>
        <dbReference type="ARBA" id="ARBA00022857"/>
    </source>
</evidence>
<evidence type="ECO:0000313" key="9">
    <source>
        <dbReference type="Proteomes" id="UP001580430"/>
    </source>
</evidence>
<keyword evidence="7" id="KW-0503">Monooxygenase</keyword>
<sequence>MYDRCWNGGGYRLYVDSFQDIMFDKQANDTVAEYIRAKIRERVKDPKTAEMLSHRHHPYGTKRPPFESNYYEVFNQHNVELVDVRSTPIEELTETGLRTSERSFEFDVLIFATGFDAMSGPMMRMGVVGRDGRLLTEHWSKGPRTYLGIGIQHFPNLIMIAGPHCPLQNIPPLIEYQVDFATEMIRFMVANDIVEVEPAAATEDEWQAHIDQVASEGLYPLADSWYMGSNVKDKPRTCMIYLGGGDRYRAFCDEIIKKGYDGFEFR</sequence>
<evidence type="ECO:0000256" key="1">
    <source>
        <dbReference type="ARBA" id="ARBA00001974"/>
    </source>
</evidence>
<dbReference type="Gene3D" id="3.50.50.60">
    <property type="entry name" value="FAD/NAD(P)-binding domain"/>
    <property type="match status" value="1"/>
</dbReference>
<evidence type="ECO:0008006" key="10">
    <source>
        <dbReference type="Google" id="ProtNLM"/>
    </source>
</evidence>
<evidence type="ECO:0000256" key="6">
    <source>
        <dbReference type="ARBA" id="ARBA00023002"/>
    </source>
</evidence>
<dbReference type="InterPro" id="IPR050775">
    <property type="entry name" value="FAD-binding_Monooxygenases"/>
</dbReference>
<protein>
    <recommendedName>
        <fullName evidence="10">Cyclohexanone monooxygenase</fullName>
    </recommendedName>
</protein>
<evidence type="ECO:0000256" key="7">
    <source>
        <dbReference type="ARBA" id="ARBA00023033"/>
    </source>
</evidence>
<keyword evidence="5" id="KW-0521">NADP</keyword>
<comment type="caution">
    <text evidence="8">The sequence shown here is derived from an EMBL/GenBank/DDBJ whole genome shotgun (WGS) entry which is preliminary data.</text>
</comment>
<evidence type="ECO:0000256" key="4">
    <source>
        <dbReference type="ARBA" id="ARBA00022827"/>
    </source>
</evidence>
<keyword evidence="6" id="KW-0560">Oxidoreductase</keyword>
<dbReference type="InterPro" id="IPR036188">
    <property type="entry name" value="FAD/NAD-bd_sf"/>
</dbReference>
<keyword evidence="9" id="KW-1185">Reference proteome</keyword>